<dbReference type="InParanoid" id="A0A0C3DK35"/>
<accession>A0A0C3DK35</accession>
<reference evidence="3" key="2">
    <citation type="submission" date="2015-01" db="EMBL/GenBank/DDBJ databases">
        <title>Evolutionary Origins and Diversification of the Mycorrhizal Mutualists.</title>
        <authorList>
            <consortium name="DOE Joint Genome Institute"/>
            <consortium name="Mycorrhizal Genomics Consortium"/>
            <person name="Kohler A."/>
            <person name="Kuo A."/>
            <person name="Nagy L.G."/>
            <person name="Floudas D."/>
            <person name="Copeland A."/>
            <person name="Barry K.W."/>
            <person name="Cichocki N."/>
            <person name="Veneault-Fourrey C."/>
            <person name="LaButti K."/>
            <person name="Lindquist E.A."/>
            <person name="Lipzen A."/>
            <person name="Lundell T."/>
            <person name="Morin E."/>
            <person name="Murat C."/>
            <person name="Riley R."/>
            <person name="Ohm R."/>
            <person name="Sun H."/>
            <person name="Tunlid A."/>
            <person name="Henrissat B."/>
            <person name="Grigoriev I.V."/>
            <person name="Hibbett D.S."/>
            <person name="Martin F."/>
        </authorList>
    </citation>
    <scope>NUCLEOTIDE SEQUENCE [LARGE SCALE GENOMIC DNA]</scope>
    <source>
        <strain evidence="3">Zn</strain>
    </source>
</reference>
<proteinExistence type="predicted"/>
<feature type="transmembrane region" description="Helical" evidence="1">
    <location>
        <begin position="111"/>
        <end position="130"/>
    </location>
</feature>
<feature type="transmembrane region" description="Helical" evidence="1">
    <location>
        <begin position="495"/>
        <end position="517"/>
    </location>
</feature>
<dbReference type="AlphaFoldDB" id="A0A0C3DK35"/>
<dbReference type="HOGENOM" id="CLU_023865_0_0_1"/>
<name>A0A0C3DK35_OIDMZ</name>
<organism evidence="2 3">
    <name type="scientific">Oidiodendron maius (strain Zn)</name>
    <dbReference type="NCBI Taxonomy" id="913774"/>
    <lineage>
        <taxon>Eukaryota</taxon>
        <taxon>Fungi</taxon>
        <taxon>Dikarya</taxon>
        <taxon>Ascomycota</taxon>
        <taxon>Pezizomycotina</taxon>
        <taxon>Leotiomycetes</taxon>
        <taxon>Leotiomycetes incertae sedis</taxon>
        <taxon>Myxotrichaceae</taxon>
        <taxon>Oidiodendron</taxon>
    </lineage>
</organism>
<evidence type="ECO:0000256" key="1">
    <source>
        <dbReference type="SAM" id="Phobius"/>
    </source>
</evidence>
<evidence type="ECO:0000313" key="2">
    <source>
        <dbReference type="EMBL" id="KIN02343.1"/>
    </source>
</evidence>
<protein>
    <submittedName>
        <fullName evidence="2">Uncharacterized protein</fullName>
    </submittedName>
</protein>
<evidence type="ECO:0000313" key="3">
    <source>
        <dbReference type="Proteomes" id="UP000054321"/>
    </source>
</evidence>
<reference evidence="2 3" key="1">
    <citation type="submission" date="2014-04" db="EMBL/GenBank/DDBJ databases">
        <authorList>
            <consortium name="DOE Joint Genome Institute"/>
            <person name="Kuo A."/>
            <person name="Martino E."/>
            <person name="Perotto S."/>
            <person name="Kohler A."/>
            <person name="Nagy L.G."/>
            <person name="Floudas D."/>
            <person name="Copeland A."/>
            <person name="Barry K.W."/>
            <person name="Cichocki N."/>
            <person name="Veneault-Fourrey C."/>
            <person name="LaButti K."/>
            <person name="Lindquist E.A."/>
            <person name="Lipzen A."/>
            <person name="Lundell T."/>
            <person name="Morin E."/>
            <person name="Murat C."/>
            <person name="Sun H."/>
            <person name="Tunlid A."/>
            <person name="Henrissat B."/>
            <person name="Grigoriev I.V."/>
            <person name="Hibbett D.S."/>
            <person name="Martin F."/>
            <person name="Nordberg H.P."/>
            <person name="Cantor M.N."/>
            <person name="Hua S.X."/>
        </authorList>
    </citation>
    <scope>NUCLEOTIDE SEQUENCE [LARGE SCALE GENOMIC DNA]</scope>
    <source>
        <strain evidence="2 3">Zn</strain>
    </source>
</reference>
<keyword evidence="3" id="KW-1185">Reference proteome</keyword>
<sequence length="562" mass="61054">MVLSLLNPARESYLLWHRFRMPTESGARDAIAVPSVVGDELVAAYSFLIEHIVLLVWGIAVLAWVLLAIRLDGQQHPRSPFHKDIYSRKSSPYTILQLAAKRLFQSKSTRWLVSMWILFSLACLVVRYTVPIIFAPYIKIGNGAPVNPNVVFVPSLNGTDGFTDASNKNDLQIFDFYVPSALRAVGSIDSLNGTDAISPSLSTDQEIIGVDQSGGLILRIGYQYNVTGLDFGLQNFPDLVFSVEGSCTTEYGWWAGSSSDVPSYPGAYVEEYIPFNNLNDSQPVSSYDGGPRAFFYANPPDVSPTNTTWAAVISSVNRTSWFPSTDPWYETIPNPFYNSTQGLTGPYMVAPQRPVLSCWENDVWSYQGHTGSVIDLSDMPGLDLPLGLTTIFVNALGQPMIFLLGTYLQVSSLKSSITALASVLDASSSSIYDDLKRLVFASYIATVNCLTETTLFAPANGFLNDVAPGGVLLPGTGDFVIFSEDIATLSVRTLIIIPVVAVGLWIFSIALIFLPFIRSILGSLQPPEEEESGDKPKSMLSKVAAAAGVALEGALSIAKSEE</sequence>
<keyword evidence="1" id="KW-0812">Transmembrane</keyword>
<dbReference type="EMBL" id="KN832875">
    <property type="protein sequence ID" value="KIN02343.1"/>
    <property type="molecule type" value="Genomic_DNA"/>
</dbReference>
<keyword evidence="1" id="KW-0472">Membrane</keyword>
<dbReference type="Proteomes" id="UP000054321">
    <property type="component" value="Unassembled WGS sequence"/>
</dbReference>
<dbReference type="STRING" id="913774.A0A0C3DK35"/>
<dbReference type="OrthoDB" id="5337208at2759"/>
<gene>
    <name evidence="2" type="ORF">OIDMADRAFT_28443</name>
</gene>
<keyword evidence="1" id="KW-1133">Transmembrane helix</keyword>
<feature type="transmembrane region" description="Helical" evidence="1">
    <location>
        <begin position="43"/>
        <end position="69"/>
    </location>
</feature>